<dbReference type="SUPFAM" id="SSF54160">
    <property type="entry name" value="Chromo domain-like"/>
    <property type="match status" value="1"/>
</dbReference>
<dbReference type="Gene3D" id="3.40.50.10810">
    <property type="entry name" value="Tandem AAA-ATPase domain"/>
    <property type="match status" value="1"/>
</dbReference>
<dbReference type="GO" id="GO:0005524">
    <property type="term" value="F:ATP binding"/>
    <property type="evidence" value="ECO:0007669"/>
    <property type="project" value="InterPro"/>
</dbReference>
<dbReference type="InterPro" id="IPR016197">
    <property type="entry name" value="Chromo-like_dom_sf"/>
</dbReference>
<evidence type="ECO:0000256" key="7">
    <source>
        <dbReference type="ARBA" id="ARBA00022801"/>
    </source>
</evidence>
<dbReference type="InterPro" id="IPR019787">
    <property type="entry name" value="Znf_PHD-finger"/>
</dbReference>
<dbReference type="GO" id="GO:0003677">
    <property type="term" value="F:DNA binding"/>
    <property type="evidence" value="ECO:0007669"/>
    <property type="project" value="InterPro"/>
</dbReference>
<dbReference type="SMART" id="SM00664">
    <property type="entry name" value="DoH"/>
    <property type="match status" value="2"/>
</dbReference>
<dbReference type="Gene3D" id="2.60.40.1210">
    <property type="entry name" value="Cellobiose dehydrogenase, cytochrome domain"/>
    <property type="match status" value="1"/>
</dbReference>
<dbReference type="InterPro" id="IPR019545">
    <property type="entry name" value="DM13_domain"/>
</dbReference>
<dbReference type="InterPro" id="IPR001965">
    <property type="entry name" value="Znf_PHD"/>
</dbReference>
<dbReference type="CDD" id="cd08760">
    <property type="entry name" value="Cyt_b561_FRRS1_like"/>
    <property type="match status" value="1"/>
</dbReference>
<dbReference type="InterPro" id="IPR011011">
    <property type="entry name" value="Znf_FYVE_PHD"/>
</dbReference>
<dbReference type="Pfam" id="PF10517">
    <property type="entry name" value="DM13"/>
    <property type="match status" value="1"/>
</dbReference>
<evidence type="ECO:0000256" key="13">
    <source>
        <dbReference type="PROSITE-ProRule" id="PRU00146"/>
    </source>
</evidence>
<dbReference type="PROSITE" id="PS51192">
    <property type="entry name" value="HELICASE_ATP_BIND_1"/>
    <property type="match status" value="1"/>
</dbReference>
<keyword evidence="11 15" id="KW-0472">Membrane</keyword>
<keyword evidence="9" id="KW-0249">Electron transport</keyword>
<dbReference type="CDD" id="cd09631">
    <property type="entry name" value="DOMON_DOH"/>
    <property type="match status" value="2"/>
</dbReference>
<dbReference type="InterPro" id="IPR045879">
    <property type="entry name" value="B561A"/>
</dbReference>
<dbReference type="PROSITE" id="PS51549">
    <property type="entry name" value="DM13"/>
    <property type="match status" value="1"/>
</dbReference>
<comment type="caution">
    <text evidence="23">The sequence shown here is derived from an EMBL/GenBank/DDBJ whole genome shotgun (WGS) entry which is preliminary data.</text>
</comment>
<feature type="compositionally biased region" description="Pro residues" evidence="14">
    <location>
        <begin position="2376"/>
        <end position="2389"/>
    </location>
</feature>
<evidence type="ECO:0000256" key="1">
    <source>
        <dbReference type="ARBA" id="ARBA00004370"/>
    </source>
</evidence>
<dbReference type="PROSITE" id="PS50939">
    <property type="entry name" value="CYTOCHROME_B561"/>
    <property type="match status" value="1"/>
</dbReference>
<keyword evidence="10 15" id="KW-1133">Transmembrane helix</keyword>
<evidence type="ECO:0000259" key="17">
    <source>
        <dbReference type="PROSITE" id="PS50016"/>
    </source>
</evidence>
<dbReference type="PROSITE" id="PS01359">
    <property type="entry name" value="ZF_PHD_1"/>
    <property type="match status" value="1"/>
</dbReference>
<evidence type="ECO:0000256" key="6">
    <source>
        <dbReference type="ARBA" id="ARBA00022771"/>
    </source>
</evidence>
<protein>
    <submittedName>
        <fullName evidence="23">GYMNOS family protein</fullName>
    </submittedName>
</protein>
<dbReference type="InterPro" id="IPR009463">
    <property type="entry name" value="DUF1087"/>
</dbReference>
<dbReference type="InterPro" id="IPR027417">
    <property type="entry name" value="P-loop_NTPase"/>
</dbReference>
<comment type="subcellular location">
    <subcellularLocation>
        <location evidence="1">Membrane</location>
    </subcellularLocation>
</comment>
<dbReference type="GO" id="GO:0008270">
    <property type="term" value="F:zinc ion binding"/>
    <property type="evidence" value="ECO:0007669"/>
    <property type="project" value="UniProtKB-KW"/>
</dbReference>
<name>A0AAD6LBY9_9ROSI</name>
<dbReference type="InterPro" id="IPR000330">
    <property type="entry name" value="SNF2_N"/>
</dbReference>
<evidence type="ECO:0000313" key="24">
    <source>
        <dbReference type="Proteomes" id="UP001164929"/>
    </source>
</evidence>
<accession>A0AAD6LBY9</accession>
<dbReference type="Pfam" id="PF00628">
    <property type="entry name" value="PHD"/>
    <property type="match status" value="1"/>
</dbReference>
<dbReference type="SMART" id="SM00298">
    <property type="entry name" value="CHROMO"/>
    <property type="match status" value="1"/>
</dbReference>
<evidence type="ECO:0000256" key="5">
    <source>
        <dbReference type="ARBA" id="ARBA00022737"/>
    </source>
</evidence>
<dbReference type="Pfam" id="PF03351">
    <property type="entry name" value="DOMON"/>
    <property type="match status" value="2"/>
</dbReference>
<feature type="compositionally biased region" description="Basic and acidic residues" evidence="14">
    <location>
        <begin position="2344"/>
        <end position="2354"/>
    </location>
</feature>
<keyword evidence="4" id="KW-0479">Metal-binding</keyword>
<dbReference type="Gene3D" id="1.20.120.1770">
    <property type="match status" value="1"/>
</dbReference>
<feature type="domain" description="Helicase C-terminal" evidence="21">
    <location>
        <begin position="1520"/>
        <end position="1708"/>
    </location>
</feature>
<dbReference type="Gene3D" id="1.20.120.850">
    <property type="entry name" value="SWI2/SNF2 ATPases, N-terminal domain"/>
    <property type="match status" value="1"/>
</dbReference>
<keyword evidence="8" id="KW-0862">Zinc</keyword>
<keyword evidence="3 15" id="KW-0812">Transmembrane</keyword>
<feature type="domain" description="DM13" evidence="22">
    <location>
        <begin position="39"/>
        <end position="143"/>
    </location>
</feature>
<dbReference type="Gene3D" id="3.40.50.300">
    <property type="entry name" value="P-loop containing nucleotide triphosphate hydrolases"/>
    <property type="match status" value="2"/>
</dbReference>
<dbReference type="SMART" id="SM00686">
    <property type="entry name" value="DM13"/>
    <property type="match status" value="1"/>
</dbReference>
<dbReference type="PROSITE" id="PS50836">
    <property type="entry name" value="DOMON"/>
    <property type="match status" value="2"/>
</dbReference>
<keyword evidence="6 13" id="KW-0863">Zinc-finger</keyword>
<dbReference type="SMART" id="SM00249">
    <property type="entry name" value="PHD"/>
    <property type="match status" value="1"/>
</dbReference>
<dbReference type="Gene3D" id="3.30.40.10">
    <property type="entry name" value="Zinc/RING finger domain, C3HC4 (zinc finger)"/>
    <property type="match status" value="1"/>
</dbReference>
<feature type="domain" description="Cytochrome b561" evidence="19">
    <location>
        <begin position="647"/>
        <end position="845"/>
    </location>
</feature>
<dbReference type="CDD" id="cd18659">
    <property type="entry name" value="CD2_tandem"/>
    <property type="match status" value="1"/>
</dbReference>
<sequence>MYYNLLIILGFGFFLFNNFLFFVSNADPGQSCPKTSPFVGFKSEFSMVQHQVRGFLTITDDCSFTVSQFDMLSGSDVHFWGSIAPDLDNLTNGFIISDYKLNETYKNASFSVKLSRNATWDRIQVLSIWDLLTESDFGHVILSNGSDLAPAPSGNDSGGEEGKSGPFRVPTMFDNCKVLSDDYRVRWSLDEDFIDIGLEAAITIQNYMAFGWANPNANSEVMIGGDVAVAGFTEEGMPFVDDFYITRYSECTIDKDGSAHGVCPDTIYEGSDPVRLVNNTKLSYGHRRDGVSFIRYRRALVSVDTKYDLPVNYTENMTVIWALGLMRPPDTIRPYYLPQNHGGRMSVTYGHLVLNVSDQVNECLGPLDAADKEDQDLIIADANKPLVVTTGPAVHYPNPPNPSKVLYINKKEAPVLKVERGVPVKFSVQAGHDVALYITSDLIGGNATLRNKTETIYAGGSEAEGVLASPMELIWEPDRNTPDQVYYHSLFQKKMGWRVQVVDGGLSDMYNNSVLLDDQQVTFFWTLSKDSISIAARGEKKSGYIAIGFGTEMVNSYAYVGWIDDIGKGHVNSFWIDGRDASSVHPTNENLTDIRCKSENGIITFEFTRPLKPCSHNDRVECKNIIDPTTPLKVIWALGTKWSDEHLNEKNMHFETSHRPIQVLLMRGSAEAEQDLRPVLAVHGFMMFLAWGILLPGGIMAARYLKHVKGDSWYQTHVYLQYSGLAILLLGLLFAVAELRGLYVSSAHVKFGLAAIFLACVQPVNASMRPKKPSNGEEVSSKRRLWEYLHVIVGRSAIIVGIAALFSGLKHLGDRYGDENVHGYLWALILWFAIGAMIVTYLEYQEKQRRSGRILGRSNWVLGNLEEEDSIDLLSPARASAQKDAQQSGRMEVQLEPMNSPNSGFGVSLGLGSNFYYVGTPDPPEMSSLVERLRVRSERRPIYNLEESDDDADFVSGKAKKPQEKIERFVRDDAKEDSCQACGESENLLNCETCTYAYHPKCLLPPLKAPFPSNWRCPECVSPLNDIDKLLDSEMRPTVADDSDASKLGSKQIFVKQVPEKEFLKAFKSNPRLKTKVNNFNRQMALNNNSEDDFVAIRPEWTTVDRILACRGVEGEKEYLVKYKELSYDECYWEFESDVSAFQPEIERFDRIQSRSHKPSKQKSSLQDATNSKKKSKEFQQYEHSPEFLSGGSLHPYQLEGLNFLRFSWSKQTHVILADEMGLGKTIQSIAFLASLFEEGISHHLVVAPLSTLRNWEREFATWAPQMNVVMYVGSAQARAVIRDYEFYYPKKHKKIKKKKSGQVVTERKQDRIKFDVLLTSYEMINLDTASLKPIKWECMIVDEGHRLKNKDSKLFLSMKQYYSNHRVLLTGTPLQNNLDELFMLMHFLDAGKFASLEEFQEEFKDINQEEQISRLHKMLAPHLLRRVKKDVMKELPPKKELILRVELSSKQKEYYKAILTRNYQILTRRGGAQISLINVVMELRKLCCHPYMLEGVEPDIEDTNESFKQLVETSGKLQLLHKMMVRLKEQGHRVLIYSQFQHMLDLLEDYCTHKKWTYERIDGKVGGAERQIRIDRFNAKNSSRFCFLLSTRAGGLGINLATADTVIIYDRLSVFIFCFSIPFSSDNEKAGTVEMSVDDWNPHADLQAMARAHRLGQTNKVMIYRLITRGTIEERMMQMTKKKMVLEHLVVGRLKAQNINQEELDDIIRYGSKELFADENDEAGKSRQIHYDDAAIHRLLDREQIGDEETSLDDEEEDGFLKAFKVANFKYIDEAEAAAEKEAQKAAMETKSTISNSERTNYWEDLLKDIYEVHKIEESNALGKGKRSRKQMVSVEEDDLAGLEDVSSDGEDDNYEAELTDGETTSSGIQTSGIQTIKRPYKKKGRVDNMEPIPLMEGEGRSFRVLGFNQNQRATFVQILMRYGVGNYDWKEFAPRLKQKTYEEVENYGRLFLTHIAEDLSDSPNFSDGVPKEGLRIQDVLIRIAVLLLIRDKARFASENPGSLLYTDDIMVRYPGLKSGKFWKQEHDSLLLHAKYALSQDASHQTSHDRHGYGRWQAIVDDKDLKVQEIICKELNLPFIRLPVLGQAASQAQNGSTSNMDNAEAPSTQTQANGTGNVAAADVAHGTTDVANQAQLYQDSSILFHFRDMQRRQVEFIKKRVLLLERGLYAEYQKEYFGGDIKANEITSEEADCETTAADRSSLGSIEISAQMIDQLPQMESIASEEISAAACDDNPDRLALPQLYNKMCTVLEQNVHESIQISLTNQPASLKLRQDLQPLETIYEQINQFLSPSQQKSSTSEQATLGSSKHVQAESQSSQADFHSPSDQLKENDNTTAATEVVEMKDATKEPKLQGTIALSNEELVKETSKSPSDSPPSACPVAPPKEPTCSPGTTEKDVGMVDMNNENDTQH</sequence>
<dbReference type="SUPFAM" id="SSF57903">
    <property type="entry name" value="FYVE/PHD zinc finger"/>
    <property type="match status" value="1"/>
</dbReference>
<feature type="region of interest" description="Disordered" evidence="14">
    <location>
        <begin position="1822"/>
        <end position="1874"/>
    </location>
</feature>
<feature type="compositionally biased region" description="Polar residues" evidence="14">
    <location>
        <begin position="2293"/>
        <end position="2329"/>
    </location>
</feature>
<dbReference type="CDD" id="cd18793">
    <property type="entry name" value="SF2_C_SNF"/>
    <property type="match status" value="1"/>
</dbReference>
<dbReference type="Proteomes" id="UP001164929">
    <property type="component" value="Chromosome 18"/>
</dbReference>
<evidence type="ECO:0000259" key="22">
    <source>
        <dbReference type="PROSITE" id="PS51549"/>
    </source>
</evidence>
<dbReference type="InterPro" id="IPR006593">
    <property type="entry name" value="Cyt_b561/ferric_Rdtase_TM"/>
</dbReference>
<dbReference type="PANTHER" id="PTHR47281">
    <property type="entry name" value="OS09G0557700 PROTEIN"/>
    <property type="match status" value="1"/>
</dbReference>
<evidence type="ECO:0000259" key="20">
    <source>
        <dbReference type="PROSITE" id="PS51192"/>
    </source>
</evidence>
<dbReference type="InterPro" id="IPR013083">
    <property type="entry name" value="Znf_RING/FYVE/PHD"/>
</dbReference>
<dbReference type="SMART" id="SM01147">
    <property type="entry name" value="DUF1087"/>
    <property type="match status" value="1"/>
</dbReference>
<feature type="region of interest" description="Disordered" evidence="14">
    <location>
        <begin position="1153"/>
        <end position="1177"/>
    </location>
</feature>
<dbReference type="InterPro" id="IPR023780">
    <property type="entry name" value="Chromo_domain"/>
</dbReference>
<feature type="compositionally biased region" description="Polar residues" evidence="14">
    <location>
        <begin position="1863"/>
        <end position="1874"/>
    </location>
</feature>
<dbReference type="SMART" id="SM00665">
    <property type="entry name" value="B561"/>
    <property type="match status" value="1"/>
</dbReference>
<dbReference type="InterPro" id="IPR049730">
    <property type="entry name" value="SNF2/RAD54-like_C"/>
</dbReference>
<evidence type="ECO:0000256" key="12">
    <source>
        <dbReference type="ARBA" id="ARBA00023242"/>
    </source>
</evidence>
<feature type="domain" description="DOMON" evidence="18">
    <location>
        <begin position="181"/>
        <end position="324"/>
    </location>
</feature>
<dbReference type="PANTHER" id="PTHR47281:SF1">
    <property type="entry name" value="OS09G0557700 PROTEIN"/>
    <property type="match status" value="1"/>
</dbReference>
<dbReference type="InterPro" id="IPR045266">
    <property type="entry name" value="DOH_DOMON"/>
</dbReference>
<keyword evidence="2" id="KW-0813">Transport</keyword>
<evidence type="ECO:0000256" key="4">
    <source>
        <dbReference type="ARBA" id="ARBA00022723"/>
    </source>
</evidence>
<evidence type="ECO:0000313" key="23">
    <source>
        <dbReference type="EMBL" id="KAJ6957078.1"/>
    </source>
</evidence>
<dbReference type="Pfam" id="PF00176">
    <property type="entry name" value="SNF2-rel_dom"/>
    <property type="match status" value="1"/>
</dbReference>
<feature type="transmembrane region" description="Helical" evidence="15">
    <location>
        <begin position="685"/>
        <end position="705"/>
    </location>
</feature>
<dbReference type="InterPro" id="IPR057443">
    <property type="entry name" value="At5g54830-like"/>
</dbReference>
<dbReference type="EMBL" id="JAQIZT010000018">
    <property type="protein sequence ID" value="KAJ6957078.1"/>
    <property type="molecule type" value="Genomic_DNA"/>
</dbReference>
<dbReference type="SMART" id="SM00487">
    <property type="entry name" value="DEXDc"/>
    <property type="match status" value="1"/>
</dbReference>
<dbReference type="PROSITE" id="PS50016">
    <property type="entry name" value="ZF_PHD_2"/>
    <property type="match status" value="1"/>
</dbReference>
<evidence type="ECO:0000259" key="21">
    <source>
        <dbReference type="PROSITE" id="PS51194"/>
    </source>
</evidence>
<dbReference type="PROSITE" id="PS51194">
    <property type="entry name" value="HELICASE_CTER"/>
    <property type="match status" value="1"/>
</dbReference>
<dbReference type="InterPro" id="IPR038718">
    <property type="entry name" value="SNF2-like_sf"/>
</dbReference>
<feature type="transmembrane region" description="Helical" evidence="15">
    <location>
        <begin position="785"/>
        <end position="809"/>
    </location>
</feature>
<dbReference type="InterPro" id="IPR014001">
    <property type="entry name" value="Helicase_ATP-bd"/>
</dbReference>
<evidence type="ECO:0000256" key="2">
    <source>
        <dbReference type="ARBA" id="ARBA00022448"/>
    </source>
</evidence>
<dbReference type="Pfam" id="PF00271">
    <property type="entry name" value="Helicase_C"/>
    <property type="match status" value="1"/>
</dbReference>
<dbReference type="InterPro" id="IPR009462">
    <property type="entry name" value="CHD_II_SANT-like"/>
</dbReference>
<dbReference type="Pfam" id="PF06465">
    <property type="entry name" value="DUF1087"/>
    <property type="match status" value="1"/>
</dbReference>
<feature type="region of interest" description="Disordered" evidence="14">
    <location>
        <begin position="2293"/>
        <end position="2414"/>
    </location>
</feature>
<gene>
    <name evidence="23" type="ORF">NC653_039108</name>
</gene>
<dbReference type="Pfam" id="PF00385">
    <property type="entry name" value="Chromo"/>
    <property type="match status" value="1"/>
</dbReference>
<evidence type="ECO:0000259" key="18">
    <source>
        <dbReference type="PROSITE" id="PS50836"/>
    </source>
</evidence>
<evidence type="ECO:0000256" key="15">
    <source>
        <dbReference type="SAM" id="Phobius"/>
    </source>
</evidence>
<evidence type="ECO:0000256" key="14">
    <source>
        <dbReference type="SAM" id="MobiDB-lite"/>
    </source>
</evidence>
<dbReference type="InterPro" id="IPR019786">
    <property type="entry name" value="Zinc_finger_PHD-type_CS"/>
</dbReference>
<feature type="domain" description="DOMON" evidence="18">
    <location>
        <begin position="519"/>
        <end position="639"/>
    </location>
</feature>
<reference evidence="23 24" key="1">
    <citation type="journal article" date="2023" name="Mol. Ecol. Resour.">
        <title>Chromosome-level genome assembly of a triploid poplar Populus alba 'Berolinensis'.</title>
        <authorList>
            <person name="Chen S."/>
            <person name="Yu Y."/>
            <person name="Wang X."/>
            <person name="Wang S."/>
            <person name="Zhang T."/>
            <person name="Zhou Y."/>
            <person name="He R."/>
            <person name="Meng N."/>
            <person name="Wang Y."/>
            <person name="Liu W."/>
            <person name="Liu Z."/>
            <person name="Liu J."/>
            <person name="Guo Q."/>
            <person name="Huang H."/>
            <person name="Sederoff R.R."/>
            <person name="Wang G."/>
            <person name="Qu G."/>
            <person name="Chen S."/>
        </authorList>
    </citation>
    <scope>NUCLEOTIDE SEQUENCE [LARGE SCALE GENOMIC DNA]</scope>
    <source>
        <strain evidence="23">SC-2020</strain>
    </source>
</reference>
<proteinExistence type="predicted"/>
<dbReference type="Gene3D" id="2.40.50.40">
    <property type="match status" value="1"/>
</dbReference>
<feature type="domain" description="Chromo" evidence="16">
    <location>
        <begin position="1102"/>
        <end position="1161"/>
    </location>
</feature>
<dbReference type="Pfam" id="PF03188">
    <property type="entry name" value="Cytochrom_B561"/>
    <property type="match status" value="1"/>
</dbReference>
<dbReference type="GO" id="GO:0016787">
    <property type="term" value="F:hydrolase activity"/>
    <property type="evidence" value="ECO:0007669"/>
    <property type="project" value="UniProtKB-KW"/>
</dbReference>
<dbReference type="GO" id="GO:0016020">
    <property type="term" value="C:membrane"/>
    <property type="evidence" value="ECO:0007669"/>
    <property type="project" value="UniProtKB-SubCell"/>
</dbReference>
<dbReference type="Pfam" id="PF06461">
    <property type="entry name" value="CHDII_SANT-like"/>
    <property type="match status" value="1"/>
</dbReference>
<evidence type="ECO:0000256" key="8">
    <source>
        <dbReference type="ARBA" id="ARBA00022833"/>
    </source>
</evidence>
<evidence type="ECO:0000259" key="16">
    <source>
        <dbReference type="PROSITE" id="PS50013"/>
    </source>
</evidence>
<feature type="transmembrane region" description="Helical" evidence="15">
    <location>
        <begin position="717"/>
        <end position="737"/>
    </location>
</feature>
<keyword evidence="24" id="KW-1185">Reference proteome</keyword>
<evidence type="ECO:0000256" key="3">
    <source>
        <dbReference type="ARBA" id="ARBA00022692"/>
    </source>
</evidence>
<evidence type="ECO:0000256" key="11">
    <source>
        <dbReference type="ARBA" id="ARBA00023136"/>
    </source>
</evidence>
<dbReference type="SMART" id="SM01146">
    <property type="entry name" value="DUF1086"/>
    <property type="match status" value="1"/>
</dbReference>
<dbReference type="GO" id="GO:0006338">
    <property type="term" value="P:chromatin remodeling"/>
    <property type="evidence" value="ECO:0007669"/>
    <property type="project" value="InterPro"/>
</dbReference>
<dbReference type="InterPro" id="IPR005018">
    <property type="entry name" value="DOMON_domain"/>
</dbReference>
<feature type="domain" description="Helicase ATP-binding" evidence="20">
    <location>
        <begin position="1206"/>
        <end position="1392"/>
    </location>
</feature>
<organism evidence="23 24">
    <name type="scientific">Populus alba x Populus x berolinensis</name>
    <dbReference type="NCBI Taxonomy" id="444605"/>
    <lineage>
        <taxon>Eukaryota</taxon>
        <taxon>Viridiplantae</taxon>
        <taxon>Streptophyta</taxon>
        <taxon>Embryophyta</taxon>
        <taxon>Tracheophyta</taxon>
        <taxon>Spermatophyta</taxon>
        <taxon>Magnoliopsida</taxon>
        <taxon>eudicotyledons</taxon>
        <taxon>Gunneridae</taxon>
        <taxon>Pentapetalae</taxon>
        <taxon>rosids</taxon>
        <taxon>fabids</taxon>
        <taxon>Malpighiales</taxon>
        <taxon>Salicaceae</taxon>
        <taxon>Saliceae</taxon>
        <taxon>Populus</taxon>
    </lineage>
</organism>
<dbReference type="InterPro" id="IPR000953">
    <property type="entry name" value="Chromo/chromo_shadow_dom"/>
</dbReference>
<evidence type="ECO:0000259" key="19">
    <source>
        <dbReference type="PROSITE" id="PS50939"/>
    </source>
</evidence>
<dbReference type="SMART" id="SM00490">
    <property type="entry name" value="HELICc"/>
    <property type="match status" value="1"/>
</dbReference>
<dbReference type="PROSITE" id="PS50013">
    <property type="entry name" value="CHROMO_2"/>
    <property type="match status" value="1"/>
</dbReference>
<dbReference type="InterPro" id="IPR001650">
    <property type="entry name" value="Helicase_C-like"/>
</dbReference>
<feature type="compositionally biased region" description="Acidic residues" evidence="14">
    <location>
        <begin position="1836"/>
        <end position="1862"/>
    </location>
</feature>
<keyword evidence="5" id="KW-0677">Repeat</keyword>
<feature type="transmembrane region" description="Helical" evidence="15">
    <location>
        <begin position="821"/>
        <end position="844"/>
    </location>
</feature>
<evidence type="ECO:0000256" key="10">
    <source>
        <dbReference type="ARBA" id="ARBA00022989"/>
    </source>
</evidence>
<keyword evidence="12" id="KW-0539">Nucleus</keyword>
<dbReference type="Pfam" id="PF25489">
    <property type="entry name" value="At5g54830"/>
    <property type="match status" value="1"/>
</dbReference>
<feature type="domain" description="PHD-type" evidence="17">
    <location>
        <begin position="976"/>
        <end position="1023"/>
    </location>
</feature>
<evidence type="ECO:0000256" key="9">
    <source>
        <dbReference type="ARBA" id="ARBA00022982"/>
    </source>
</evidence>
<dbReference type="SUPFAM" id="SSF52540">
    <property type="entry name" value="P-loop containing nucleoside triphosphate hydrolases"/>
    <property type="match status" value="2"/>
</dbReference>
<keyword evidence="7" id="KW-0378">Hydrolase</keyword>